<dbReference type="GO" id="GO:0010043">
    <property type="term" value="P:response to zinc ion"/>
    <property type="evidence" value="ECO:0007669"/>
    <property type="project" value="TreeGrafter"/>
</dbReference>
<organism evidence="7 8">
    <name type="scientific">Candidatus Nitrosocaldus cavascurensis</name>
    <dbReference type="NCBI Taxonomy" id="2058097"/>
    <lineage>
        <taxon>Archaea</taxon>
        <taxon>Nitrososphaerota</taxon>
        <taxon>Nitrososphaeria</taxon>
        <taxon>Candidatus Nitrosocaldales</taxon>
        <taxon>Candidatus Nitrosocaldaceae</taxon>
        <taxon>Candidatus Nitrosocaldus</taxon>
    </lineage>
</organism>
<dbReference type="InterPro" id="IPR037294">
    <property type="entry name" value="ABC_BtuC-like"/>
</dbReference>
<protein>
    <submittedName>
        <fullName evidence="7">ABC uptake transporter, permease protein</fullName>
    </submittedName>
</protein>
<feature type="transmembrane region" description="Helical" evidence="6">
    <location>
        <begin position="15"/>
        <end position="39"/>
    </location>
</feature>
<evidence type="ECO:0000256" key="2">
    <source>
        <dbReference type="ARBA" id="ARBA00008034"/>
    </source>
</evidence>
<keyword evidence="5 6" id="KW-0472">Membrane</keyword>
<proteinExistence type="inferred from homology"/>
<dbReference type="EMBL" id="LT981265">
    <property type="protein sequence ID" value="SPC33481.1"/>
    <property type="molecule type" value="Genomic_DNA"/>
</dbReference>
<dbReference type="SUPFAM" id="SSF81345">
    <property type="entry name" value="ABC transporter involved in vitamin B12 uptake, BtuC"/>
    <property type="match status" value="1"/>
</dbReference>
<evidence type="ECO:0000256" key="3">
    <source>
        <dbReference type="ARBA" id="ARBA00022692"/>
    </source>
</evidence>
<dbReference type="InterPro" id="IPR001626">
    <property type="entry name" value="ABC_TroCD"/>
</dbReference>
<name>A0A2K5APA9_9ARCH</name>
<evidence type="ECO:0000256" key="5">
    <source>
        <dbReference type="ARBA" id="ARBA00023136"/>
    </source>
</evidence>
<evidence type="ECO:0000256" key="4">
    <source>
        <dbReference type="ARBA" id="ARBA00022989"/>
    </source>
</evidence>
<dbReference type="GO" id="GO:0055085">
    <property type="term" value="P:transmembrane transport"/>
    <property type="evidence" value="ECO:0007669"/>
    <property type="project" value="InterPro"/>
</dbReference>
<dbReference type="GeneID" id="41594386"/>
<dbReference type="RefSeq" id="WP_103287706.1">
    <property type="nucleotide sequence ID" value="NZ_LT981265.1"/>
</dbReference>
<dbReference type="PANTHER" id="PTHR30477:SF0">
    <property type="entry name" value="METAL TRANSPORT SYSTEM MEMBRANE PROTEIN TM_0125-RELATED"/>
    <property type="match status" value="1"/>
</dbReference>
<feature type="transmembrane region" description="Helical" evidence="6">
    <location>
        <begin position="51"/>
        <end position="75"/>
    </location>
</feature>
<feature type="transmembrane region" description="Helical" evidence="6">
    <location>
        <begin position="224"/>
        <end position="246"/>
    </location>
</feature>
<dbReference type="Proteomes" id="UP000236248">
    <property type="component" value="Chromosome NCAV"/>
</dbReference>
<comment type="subcellular location">
    <subcellularLocation>
        <location evidence="1">Membrane</location>
        <topology evidence="1">Multi-pass membrane protein</topology>
    </subcellularLocation>
</comment>
<feature type="transmembrane region" description="Helical" evidence="6">
    <location>
        <begin position="181"/>
        <end position="212"/>
    </location>
</feature>
<keyword evidence="4 6" id="KW-1133">Transmembrane helix</keyword>
<feature type="transmembrane region" description="Helical" evidence="6">
    <location>
        <begin position="252"/>
        <end position="271"/>
    </location>
</feature>
<accession>A0A2K5APA9</accession>
<reference evidence="8" key="1">
    <citation type="submission" date="2018-01" db="EMBL/GenBank/DDBJ databases">
        <authorList>
            <person name="Kerou L M."/>
        </authorList>
    </citation>
    <scope>NUCLEOTIDE SEQUENCE [LARGE SCALE GENOMIC DNA]</scope>
    <source>
        <strain evidence="8">SCU2</strain>
    </source>
</reference>
<dbReference type="Pfam" id="PF00950">
    <property type="entry name" value="ABC-3"/>
    <property type="match status" value="1"/>
</dbReference>
<feature type="transmembrane region" description="Helical" evidence="6">
    <location>
        <begin position="124"/>
        <end position="155"/>
    </location>
</feature>
<dbReference type="GO" id="GO:0043190">
    <property type="term" value="C:ATP-binding cassette (ABC) transporter complex"/>
    <property type="evidence" value="ECO:0007669"/>
    <property type="project" value="InterPro"/>
</dbReference>
<evidence type="ECO:0000256" key="6">
    <source>
        <dbReference type="SAM" id="Phobius"/>
    </source>
</evidence>
<dbReference type="CDD" id="cd06550">
    <property type="entry name" value="TM_ABC_iron-siderophores_like"/>
    <property type="match status" value="1"/>
</dbReference>
<dbReference type="AlphaFoldDB" id="A0A2K5APA9"/>
<keyword evidence="3 6" id="KW-0812">Transmembrane</keyword>
<evidence type="ECO:0000256" key="1">
    <source>
        <dbReference type="ARBA" id="ARBA00004141"/>
    </source>
</evidence>
<sequence length="294" mass="32116">MSELNTLLQPFQYEFFIRGIIVAILVGGVNGLLGVYVVLRGMSYIGHGLSHAVFGGAVVSHMLNINIYIGALLWGLISSIAINRVSRSGKIRADAAIGVISTTGFAIGVFLISSSRSFTRNFEALLFGNILSITYLDMIVIAVVSTVVVVFFLLFNKIMLFTIFDRETAKVYGVRTDAVDFVFSILLAIVVIATMNAIGVTLLAAAIVAPAISARLLTNNFIKMLILSTVIGAITAFVGMYLSFLFDSASGATIVLFSASVFGIVILYRVYHKHLHRRVMHKHMHKWDPHEHNS</sequence>
<evidence type="ECO:0000313" key="8">
    <source>
        <dbReference type="Proteomes" id="UP000236248"/>
    </source>
</evidence>
<dbReference type="Gene3D" id="1.10.3470.10">
    <property type="entry name" value="ABC transporter involved in vitamin B12 uptake, BtuC"/>
    <property type="match status" value="1"/>
</dbReference>
<keyword evidence="8" id="KW-1185">Reference proteome</keyword>
<comment type="similarity">
    <text evidence="2">Belongs to the ABC-3 integral membrane protein family.</text>
</comment>
<dbReference type="KEGG" id="ncv:NCAV_0287"/>
<evidence type="ECO:0000313" key="7">
    <source>
        <dbReference type="EMBL" id="SPC33481.1"/>
    </source>
</evidence>
<gene>
    <name evidence="7" type="primary">mntC</name>
    <name evidence="7" type="ORF">NCAV_0287</name>
</gene>
<dbReference type="PANTHER" id="PTHR30477">
    <property type="entry name" value="ABC-TRANSPORTER METAL-BINDING PROTEIN"/>
    <property type="match status" value="1"/>
</dbReference>
<feature type="transmembrane region" description="Helical" evidence="6">
    <location>
        <begin position="95"/>
        <end position="112"/>
    </location>
</feature>